<dbReference type="EMBL" id="JAODUO010000228">
    <property type="protein sequence ID" value="KAK2185649.1"/>
    <property type="molecule type" value="Genomic_DNA"/>
</dbReference>
<dbReference type="SUPFAM" id="SSF50729">
    <property type="entry name" value="PH domain-like"/>
    <property type="match status" value="1"/>
</dbReference>
<evidence type="ECO:0000256" key="1">
    <source>
        <dbReference type="ARBA" id="ARBA00022574"/>
    </source>
</evidence>
<sequence>MPSVNPTARALSSVLRLDDGVDTEDTKGVLQYIDSLHGKWHFNEIRAIFGRRYLLQPVAIEIFMASRTAIMFAFADQATMKKVINALPRVGVGVKYGLPQTRRVSMAPAKQLFKMSGMMQKWQRREISNFDYLMYLNTVAGRTYNDLNQYPVYPWVIVNYESNELDLSLASNYRDLSKPIGALNPTRRQFFEERYESWEHEQIPPFHYGTHYSTAAFTLNWLIRLEPFTSFFLYLQGGKFDHANRTFHSVSQSWKNCQRDTSDVKELIPEWYYLPDMFVNNNNYNLGENEDDKNINNVQLPPWAKTPEDFVRLNRMALESEFVSCQLHQWIDLIFGYKQRGPEAVRATNVFYYLTYEGNLNLNAITDPLMREALENQIRSFGQTPSQLMTEPHPPRSSPMHLTPMMFTTVQEDVCMLMKFLSNSPITHIAANTHPVVPLPAVVTITCNHNFSVNKWNHSAASTQAASPSYSEKADQPPQLPISMDPILVFGTGLQRRSLGDNFDERLKVSHSNFVVTVDNRFIMATGFWDKSFRIFNTEMARITQVIYGHFDVVTCIARSESNINQDCYIVTGSKDCTVMVWHWQAKQQSILGDNNSTEDPTPKATLTGHQSTVTCVLVSAELGIVVSGSLDGAVLIHTNAGDLLHSLEPPKECRYPKLITMSREGYIIVHYDQGILCLFSINGRLLRHMTHNDNVQCMITSRDGQYFIMGGDNGIVEVWRTYDLNVLYTYPTCDSSIRSLALSHDQRYLMAGLATGCLIVFNIDFNKWHHEYQDRYK</sequence>
<protein>
    <recommendedName>
        <fullName evidence="8">Neurobeachin</fullName>
    </recommendedName>
</protein>
<dbReference type="Gene3D" id="2.30.29.30">
    <property type="entry name" value="Pleckstrin-homology domain (PH domain)/Phosphotyrosine-binding domain (PTB)"/>
    <property type="match status" value="1"/>
</dbReference>
<dbReference type="InterPro" id="IPR023362">
    <property type="entry name" value="PH-BEACH_dom"/>
</dbReference>
<keyword evidence="7" id="KW-1185">Reference proteome</keyword>
<dbReference type="PROSITE" id="PS51783">
    <property type="entry name" value="PH_BEACH"/>
    <property type="match status" value="1"/>
</dbReference>
<dbReference type="InterPro" id="IPR046851">
    <property type="entry name" value="NBCH_WD40"/>
</dbReference>
<dbReference type="InterPro" id="IPR001680">
    <property type="entry name" value="WD40_rpt"/>
</dbReference>
<evidence type="ECO:0000259" key="5">
    <source>
        <dbReference type="PROSITE" id="PS51783"/>
    </source>
</evidence>
<dbReference type="InterPro" id="IPR050865">
    <property type="entry name" value="BEACH_Domain"/>
</dbReference>
<gene>
    <name evidence="6" type="ORF">NP493_229g03011</name>
</gene>
<evidence type="ECO:0000259" key="4">
    <source>
        <dbReference type="PROSITE" id="PS50197"/>
    </source>
</evidence>
<dbReference type="PANTHER" id="PTHR13743">
    <property type="entry name" value="BEIGE/BEACH-RELATED"/>
    <property type="match status" value="1"/>
</dbReference>
<dbReference type="SMART" id="SM01026">
    <property type="entry name" value="Beach"/>
    <property type="match status" value="1"/>
</dbReference>
<dbReference type="AlphaFoldDB" id="A0AAD9P080"/>
<keyword evidence="2" id="KW-0677">Repeat</keyword>
<dbReference type="Pfam" id="PF02138">
    <property type="entry name" value="Beach"/>
    <property type="match status" value="1"/>
</dbReference>
<dbReference type="Pfam" id="PF20426">
    <property type="entry name" value="NBCH_WD40"/>
    <property type="match status" value="1"/>
</dbReference>
<dbReference type="Gene3D" id="1.10.1540.10">
    <property type="entry name" value="BEACH domain"/>
    <property type="match status" value="1"/>
</dbReference>
<dbReference type="SUPFAM" id="SSF50978">
    <property type="entry name" value="WD40 repeat-like"/>
    <property type="match status" value="1"/>
</dbReference>
<dbReference type="GO" id="GO:0008104">
    <property type="term" value="P:intracellular protein localization"/>
    <property type="evidence" value="ECO:0007669"/>
    <property type="project" value="TreeGrafter"/>
</dbReference>
<keyword evidence="1 3" id="KW-0853">WD repeat</keyword>
<dbReference type="PANTHER" id="PTHR13743:SF162">
    <property type="entry name" value="NEUROBEACHIN"/>
    <property type="match status" value="1"/>
</dbReference>
<dbReference type="SUPFAM" id="SSF81837">
    <property type="entry name" value="BEACH domain"/>
    <property type="match status" value="1"/>
</dbReference>
<dbReference type="Gene3D" id="2.130.10.10">
    <property type="entry name" value="YVTN repeat-like/Quinoprotein amine dehydrogenase"/>
    <property type="match status" value="2"/>
</dbReference>
<evidence type="ECO:0000256" key="2">
    <source>
        <dbReference type="ARBA" id="ARBA00022737"/>
    </source>
</evidence>
<organism evidence="6 7">
    <name type="scientific">Ridgeia piscesae</name>
    <name type="common">Tubeworm</name>
    <dbReference type="NCBI Taxonomy" id="27915"/>
    <lineage>
        <taxon>Eukaryota</taxon>
        <taxon>Metazoa</taxon>
        <taxon>Spiralia</taxon>
        <taxon>Lophotrochozoa</taxon>
        <taxon>Annelida</taxon>
        <taxon>Polychaeta</taxon>
        <taxon>Sedentaria</taxon>
        <taxon>Canalipalpata</taxon>
        <taxon>Sabellida</taxon>
        <taxon>Siboglinidae</taxon>
        <taxon>Ridgeia</taxon>
    </lineage>
</organism>
<feature type="domain" description="BEACH" evidence="4">
    <location>
        <begin position="107"/>
        <end position="396"/>
    </location>
</feature>
<dbReference type="SMART" id="SM00320">
    <property type="entry name" value="WD40"/>
    <property type="match status" value="5"/>
</dbReference>
<dbReference type="InterPro" id="IPR036372">
    <property type="entry name" value="BEACH_dom_sf"/>
</dbReference>
<feature type="repeat" description="WD" evidence="3">
    <location>
        <begin position="547"/>
        <end position="582"/>
    </location>
</feature>
<evidence type="ECO:0000256" key="3">
    <source>
        <dbReference type="PROSITE-ProRule" id="PRU00221"/>
    </source>
</evidence>
<dbReference type="PROSITE" id="PS50197">
    <property type="entry name" value="BEACH"/>
    <property type="match status" value="1"/>
</dbReference>
<dbReference type="PROSITE" id="PS50082">
    <property type="entry name" value="WD_REPEATS_2"/>
    <property type="match status" value="2"/>
</dbReference>
<feature type="repeat" description="WD" evidence="3">
    <location>
        <begin position="689"/>
        <end position="730"/>
    </location>
</feature>
<dbReference type="Pfam" id="PF14844">
    <property type="entry name" value="PH_BEACH"/>
    <property type="match status" value="1"/>
</dbReference>
<dbReference type="InterPro" id="IPR015943">
    <property type="entry name" value="WD40/YVTN_repeat-like_dom_sf"/>
</dbReference>
<evidence type="ECO:0008006" key="8">
    <source>
        <dbReference type="Google" id="ProtNLM"/>
    </source>
</evidence>
<name>A0AAD9P080_RIDPI</name>
<dbReference type="GO" id="GO:0005829">
    <property type="term" value="C:cytosol"/>
    <property type="evidence" value="ECO:0007669"/>
    <property type="project" value="TreeGrafter"/>
</dbReference>
<feature type="domain" description="BEACH-type PH" evidence="5">
    <location>
        <begin position="1"/>
        <end position="88"/>
    </location>
</feature>
<dbReference type="GO" id="GO:0016020">
    <property type="term" value="C:membrane"/>
    <property type="evidence" value="ECO:0007669"/>
    <property type="project" value="TreeGrafter"/>
</dbReference>
<proteinExistence type="predicted"/>
<comment type="caution">
    <text evidence="6">The sequence shown here is derived from an EMBL/GenBank/DDBJ whole genome shotgun (WGS) entry which is preliminary data.</text>
</comment>
<evidence type="ECO:0000313" key="7">
    <source>
        <dbReference type="Proteomes" id="UP001209878"/>
    </source>
</evidence>
<accession>A0AAD9P080</accession>
<dbReference type="InterPro" id="IPR036322">
    <property type="entry name" value="WD40_repeat_dom_sf"/>
</dbReference>
<dbReference type="InterPro" id="IPR000409">
    <property type="entry name" value="BEACH_dom"/>
</dbReference>
<dbReference type="FunFam" id="1.10.1540.10:FF:000001">
    <property type="entry name" value="neurobeachin isoform X1"/>
    <property type="match status" value="1"/>
</dbReference>
<dbReference type="GO" id="GO:0019901">
    <property type="term" value="F:protein kinase binding"/>
    <property type="evidence" value="ECO:0007669"/>
    <property type="project" value="TreeGrafter"/>
</dbReference>
<dbReference type="InterPro" id="IPR011993">
    <property type="entry name" value="PH-like_dom_sf"/>
</dbReference>
<dbReference type="CDD" id="cd06071">
    <property type="entry name" value="Beach"/>
    <property type="match status" value="1"/>
</dbReference>
<dbReference type="Proteomes" id="UP001209878">
    <property type="component" value="Unassembled WGS sequence"/>
</dbReference>
<evidence type="ECO:0000313" key="6">
    <source>
        <dbReference type="EMBL" id="KAK2185649.1"/>
    </source>
</evidence>
<reference evidence="6" key="1">
    <citation type="journal article" date="2023" name="Mol. Biol. Evol.">
        <title>Third-Generation Sequencing Reveals the Adaptive Role of the Epigenome in Three Deep-Sea Polychaetes.</title>
        <authorList>
            <person name="Perez M."/>
            <person name="Aroh O."/>
            <person name="Sun Y."/>
            <person name="Lan Y."/>
            <person name="Juniper S.K."/>
            <person name="Young C.R."/>
            <person name="Angers B."/>
            <person name="Qian P.Y."/>
        </authorList>
    </citation>
    <scope>NUCLEOTIDE SEQUENCE</scope>
    <source>
        <strain evidence="6">R07B-5</strain>
    </source>
</reference>